<evidence type="ECO:0000256" key="2">
    <source>
        <dbReference type="ARBA" id="ARBA00010730"/>
    </source>
</evidence>
<dbReference type="GO" id="GO:0071555">
    <property type="term" value="P:cell wall organization"/>
    <property type="evidence" value="ECO:0007669"/>
    <property type="project" value="UniProtKB-KW"/>
</dbReference>
<dbReference type="PANTHER" id="PTHR31983:SF0">
    <property type="entry name" value="GLUCAN ENDO-1,3-BETA-D-GLUCOSIDASE 2"/>
    <property type="match status" value="1"/>
</dbReference>
<organism evidence="10 11">
    <name type="scientific">Ricinus communis</name>
    <name type="common">Castor bean</name>
    <dbReference type="NCBI Taxonomy" id="3988"/>
    <lineage>
        <taxon>Eukaryota</taxon>
        <taxon>Viridiplantae</taxon>
        <taxon>Streptophyta</taxon>
        <taxon>Embryophyta</taxon>
        <taxon>Tracheophyta</taxon>
        <taxon>Spermatophyta</taxon>
        <taxon>Magnoliopsida</taxon>
        <taxon>eudicotyledons</taxon>
        <taxon>Gunneridae</taxon>
        <taxon>Pentapetalae</taxon>
        <taxon>rosids</taxon>
        <taxon>fabids</taxon>
        <taxon>Malpighiales</taxon>
        <taxon>Euphorbiaceae</taxon>
        <taxon>Acalyphoideae</taxon>
        <taxon>Acalypheae</taxon>
        <taxon>Ricinus</taxon>
    </lineage>
</organism>
<dbReference type="EC" id="3.2.1.39" evidence="3"/>
<keyword evidence="7" id="KW-0961">Cell wall biogenesis/degradation</keyword>
<dbReference type="InParanoid" id="B9T6T1"/>
<dbReference type="GO" id="GO:0042973">
    <property type="term" value="F:glucan endo-1,3-beta-D-glucosidase activity"/>
    <property type="evidence" value="ECO:0007669"/>
    <property type="project" value="UniProtKB-EC"/>
</dbReference>
<evidence type="ECO:0000313" key="11">
    <source>
        <dbReference type="Proteomes" id="UP000008311"/>
    </source>
</evidence>
<evidence type="ECO:0000256" key="1">
    <source>
        <dbReference type="ARBA" id="ARBA00000382"/>
    </source>
</evidence>
<keyword evidence="6" id="KW-0326">Glycosidase</keyword>
<keyword evidence="11" id="KW-1185">Reference proteome</keyword>
<keyword evidence="5" id="KW-0119">Carbohydrate metabolism</keyword>
<dbReference type="GO" id="GO:0000272">
    <property type="term" value="P:polysaccharide catabolic process"/>
    <property type="evidence" value="ECO:0007669"/>
    <property type="project" value="UniProtKB-KW"/>
</dbReference>
<evidence type="ECO:0000313" key="10">
    <source>
        <dbReference type="EMBL" id="EEF28436.1"/>
    </source>
</evidence>
<evidence type="ECO:0000256" key="5">
    <source>
        <dbReference type="ARBA" id="ARBA00023277"/>
    </source>
</evidence>
<evidence type="ECO:0000256" key="7">
    <source>
        <dbReference type="ARBA" id="ARBA00023316"/>
    </source>
</evidence>
<evidence type="ECO:0000256" key="6">
    <source>
        <dbReference type="ARBA" id="ARBA00023295"/>
    </source>
</evidence>
<sequence length="68" mass="7729">MASFMNLDRGSKAKYPRLRSFDLFKLHSWSGGLTEYANGRHHENTGEADNAFYSAALMGLAYQDMDQH</sequence>
<evidence type="ECO:0000259" key="9">
    <source>
        <dbReference type="Pfam" id="PF17652"/>
    </source>
</evidence>
<evidence type="ECO:0000256" key="4">
    <source>
        <dbReference type="ARBA" id="ARBA00022801"/>
    </source>
</evidence>
<dbReference type="GO" id="GO:0052861">
    <property type="term" value="F:endo-1,3(4)-beta-glucanase activity"/>
    <property type="evidence" value="ECO:0007669"/>
    <property type="project" value="InterPro"/>
</dbReference>
<comment type="similarity">
    <text evidence="2">Belongs to the glycosyl hydrolase 81 family.</text>
</comment>
<dbReference type="PANTHER" id="PTHR31983">
    <property type="entry name" value="ENDO-1,3(4)-BETA-GLUCANASE 1"/>
    <property type="match status" value="1"/>
</dbReference>
<dbReference type="InterPro" id="IPR040720">
    <property type="entry name" value="GH81_C"/>
</dbReference>
<feature type="domain" description="Glycosyl hydrolase family 81 C-terminal" evidence="9">
    <location>
        <begin position="11"/>
        <end position="65"/>
    </location>
</feature>
<proteinExistence type="inferred from homology"/>
<name>B9T6T1_RICCO</name>
<comment type="catalytic activity">
    <reaction evidence="1">
        <text>Hydrolysis of (1-&gt;3)-beta-D-glucosidic linkages in (1-&gt;3)-beta-D-glucans.</text>
        <dbReference type="EC" id="3.2.1.39"/>
    </reaction>
</comment>
<dbReference type="Proteomes" id="UP000008311">
    <property type="component" value="Unassembled WGS sequence"/>
</dbReference>
<dbReference type="EMBL" id="EQ974641">
    <property type="protein sequence ID" value="EEF28436.1"/>
    <property type="molecule type" value="Genomic_DNA"/>
</dbReference>
<dbReference type="InterPro" id="IPR005200">
    <property type="entry name" value="Endo-beta-glucanase"/>
</dbReference>
<keyword evidence="4" id="KW-0378">Hydrolase</keyword>
<evidence type="ECO:0000256" key="8">
    <source>
        <dbReference type="ARBA" id="ARBA00023326"/>
    </source>
</evidence>
<keyword evidence="8" id="KW-0624">Polysaccharide degradation</keyword>
<dbReference type="AlphaFoldDB" id="B9T6T1"/>
<evidence type="ECO:0000256" key="3">
    <source>
        <dbReference type="ARBA" id="ARBA00012780"/>
    </source>
</evidence>
<dbReference type="eggNOG" id="KOG2254">
    <property type="taxonomic scope" value="Eukaryota"/>
</dbReference>
<dbReference type="STRING" id="3988.B9T6T1"/>
<dbReference type="PROSITE" id="PS52008">
    <property type="entry name" value="GH81"/>
    <property type="match status" value="1"/>
</dbReference>
<dbReference type="Pfam" id="PF17652">
    <property type="entry name" value="Glyco_hydro81C"/>
    <property type="match status" value="1"/>
</dbReference>
<reference evidence="11" key="1">
    <citation type="journal article" date="2010" name="Nat. Biotechnol.">
        <title>Draft genome sequence of the oilseed species Ricinus communis.</title>
        <authorList>
            <person name="Chan A.P."/>
            <person name="Crabtree J."/>
            <person name="Zhao Q."/>
            <person name="Lorenzi H."/>
            <person name="Orvis J."/>
            <person name="Puiu D."/>
            <person name="Melake-Berhan A."/>
            <person name="Jones K.M."/>
            <person name="Redman J."/>
            <person name="Chen G."/>
            <person name="Cahoon E.B."/>
            <person name="Gedil M."/>
            <person name="Stanke M."/>
            <person name="Haas B.J."/>
            <person name="Wortman J.R."/>
            <person name="Fraser-Liggett C.M."/>
            <person name="Ravel J."/>
            <person name="Rabinowicz P.D."/>
        </authorList>
    </citation>
    <scope>NUCLEOTIDE SEQUENCE [LARGE SCALE GENOMIC DNA]</scope>
    <source>
        <strain evidence="11">cv. Hale</strain>
    </source>
</reference>
<gene>
    <name evidence="10" type="ORF">RCOM_0016840</name>
</gene>
<protein>
    <recommendedName>
        <fullName evidence="3">glucan endo-1,3-beta-D-glucosidase</fullName>
        <ecNumber evidence="3">3.2.1.39</ecNumber>
    </recommendedName>
</protein>
<accession>B9T6T1</accession>